<organism evidence="5 6">
    <name type="scientific">Asparagus officinalis</name>
    <name type="common">Garden asparagus</name>
    <dbReference type="NCBI Taxonomy" id="4686"/>
    <lineage>
        <taxon>Eukaryota</taxon>
        <taxon>Viridiplantae</taxon>
        <taxon>Streptophyta</taxon>
        <taxon>Embryophyta</taxon>
        <taxon>Tracheophyta</taxon>
        <taxon>Spermatophyta</taxon>
        <taxon>Magnoliopsida</taxon>
        <taxon>Liliopsida</taxon>
        <taxon>Asparagales</taxon>
        <taxon>Asparagaceae</taxon>
        <taxon>Asparagoideae</taxon>
        <taxon>Asparagus</taxon>
    </lineage>
</organism>
<dbReference type="Pfam" id="PF00400">
    <property type="entry name" value="WD40"/>
    <property type="match status" value="2"/>
</dbReference>
<feature type="region of interest" description="Disordered" evidence="4">
    <location>
        <begin position="505"/>
        <end position="525"/>
    </location>
</feature>
<evidence type="ECO:0000256" key="1">
    <source>
        <dbReference type="ARBA" id="ARBA00022574"/>
    </source>
</evidence>
<gene>
    <name evidence="5" type="ORF">A4U43_C09F7550</name>
</gene>
<evidence type="ECO:0000256" key="2">
    <source>
        <dbReference type="ARBA" id="ARBA00022737"/>
    </source>
</evidence>
<dbReference type="Proteomes" id="UP000243459">
    <property type="component" value="Chromosome 9"/>
</dbReference>
<proteinExistence type="predicted"/>
<feature type="compositionally biased region" description="Low complexity" evidence="4">
    <location>
        <begin position="513"/>
        <end position="525"/>
    </location>
</feature>
<protein>
    <submittedName>
        <fullName evidence="5">Uncharacterized protein</fullName>
    </submittedName>
</protein>
<sequence length="552" mass="58872">MNPPSSSLSSQPPGLKTHFKTPEGRYKLQLDKTHPAGLLHFSHGKSVSQLTIACLKEKLATQTPTTPTTPSSSGVVRLAAARLLGAGNGSRALSFVGGNGVSKVGSGNGRVGGATFGVSNGSGGSSAVANHDEKGTYLIFNVGDTLFISDLNSQDKDPIKAIHFSNSNPICHAFDSEAKDGHDLLIGLQSGDVYSVSLRQQLQDLGKKLVGAQHYNKDGAINNSRCSCIAWVPNGDGTFVAGHADGNLYVYEKGKDGAVDSPFPAVKDQSQFTVTHARSSKSNPIARWHVCQGSINNISFSADGTHLATVGRDGYLRVFDYSKEQLVCGGKSYYGALLCCSWSSDGKYILTGGEDDLVQVWSMEDRKVVAWGEGHNSWVSGVAFDSYWSAPNSDGTEENVVYRFASVGQDTQLLMWDLAMDEIVVPLRCCPPGGSPTFSSGSPRAHWDDITPVGTLQPAPSMQDVPKLSPVVAHRVHVEPLSGLVFTGESVVTVSREGHIKIWGRPEHDESSESNSSEVVTNAVNVKDRLVSTSVKVSSPSYRPPPSVLIRN</sequence>
<keyword evidence="2" id="KW-0677">Repeat</keyword>
<reference evidence="6" key="1">
    <citation type="journal article" date="2017" name="Nat. Commun.">
        <title>The asparagus genome sheds light on the origin and evolution of a young Y chromosome.</title>
        <authorList>
            <person name="Harkess A."/>
            <person name="Zhou J."/>
            <person name="Xu C."/>
            <person name="Bowers J.E."/>
            <person name="Van der Hulst R."/>
            <person name="Ayyampalayam S."/>
            <person name="Mercati F."/>
            <person name="Riccardi P."/>
            <person name="McKain M.R."/>
            <person name="Kakrana A."/>
            <person name="Tang H."/>
            <person name="Ray J."/>
            <person name="Groenendijk J."/>
            <person name="Arikit S."/>
            <person name="Mathioni S.M."/>
            <person name="Nakano M."/>
            <person name="Shan H."/>
            <person name="Telgmann-Rauber A."/>
            <person name="Kanno A."/>
            <person name="Yue Z."/>
            <person name="Chen H."/>
            <person name="Li W."/>
            <person name="Chen Y."/>
            <person name="Xu X."/>
            <person name="Zhang Y."/>
            <person name="Luo S."/>
            <person name="Chen H."/>
            <person name="Gao J."/>
            <person name="Mao Z."/>
            <person name="Pires J.C."/>
            <person name="Luo M."/>
            <person name="Kudrna D."/>
            <person name="Wing R.A."/>
            <person name="Meyers B.C."/>
            <person name="Yi K."/>
            <person name="Kong H."/>
            <person name="Lavrijsen P."/>
            <person name="Sunseri F."/>
            <person name="Falavigna A."/>
            <person name="Ye Y."/>
            <person name="Leebens-Mack J.H."/>
            <person name="Chen G."/>
        </authorList>
    </citation>
    <scope>NUCLEOTIDE SEQUENCE [LARGE SCALE GENOMIC DNA]</scope>
    <source>
        <strain evidence="6">cv. DH0086</strain>
    </source>
</reference>
<dbReference type="InterPro" id="IPR001680">
    <property type="entry name" value="WD40_rpt"/>
</dbReference>
<dbReference type="SUPFAM" id="SSF50978">
    <property type="entry name" value="WD40 repeat-like"/>
    <property type="match status" value="1"/>
</dbReference>
<feature type="repeat" description="WD" evidence="3">
    <location>
        <begin position="330"/>
        <end position="371"/>
    </location>
</feature>
<accession>A0A5P1E658</accession>
<dbReference type="EMBL" id="CM007389">
    <property type="protein sequence ID" value="ONK58048.1"/>
    <property type="molecule type" value="Genomic_DNA"/>
</dbReference>
<dbReference type="PROSITE" id="PS50082">
    <property type="entry name" value="WD_REPEATS_2"/>
    <property type="match status" value="1"/>
</dbReference>
<keyword evidence="6" id="KW-1185">Reference proteome</keyword>
<name>A0A5P1E658_ASPOF</name>
<dbReference type="Gramene" id="ONK58048">
    <property type="protein sequence ID" value="ONK58048"/>
    <property type="gene ID" value="A4U43_C09F7550"/>
</dbReference>
<evidence type="ECO:0000256" key="3">
    <source>
        <dbReference type="PROSITE-ProRule" id="PRU00221"/>
    </source>
</evidence>
<dbReference type="InterPro" id="IPR036322">
    <property type="entry name" value="WD40_repeat_dom_sf"/>
</dbReference>
<keyword evidence="1 3" id="KW-0853">WD repeat</keyword>
<dbReference type="SMART" id="SM00320">
    <property type="entry name" value="WD40"/>
    <property type="match status" value="5"/>
</dbReference>
<dbReference type="PANTHER" id="PTHR14107">
    <property type="entry name" value="WD REPEAT PROTEIN"/>
    <property type="match status" value="1"/>
</dbReference>
<feature type="compositionally biased region" description="Low complexity" evidence="4">
    <location>
        <begin position="1"/>
        <end position="13"/>
    </location>
</feature>
<dbReference type="InterPro" id="IPR015943">
    <property type="entry name" value="WD40/YVTN_repeat-like_dom_sf"/>
</dbReference>
<dbReference type="InterPro" id="IPR051362">
    <property type="entry name" value="WD_repeat_creC_regulators"/>
</dbReference>
<dbReference type="PANTHER" id="PTHR14107:SF16">
    <property type="entry name" value="AT02583P"/>
    <property type="match status" value="1"/>
</dbReference>
<evidence type="ECO:0000313" key="6">
    <source>
        <dbReference type="Proteomes" id="UP000243459"/>
    </source>
</evidence>
<evidence type="ECO:0000313" key="5">
    <source>
        <dbReference type="EMBL" id="ONK58048.1"/>
    </source>
</evidence>
<dbReference type="OMA" id="FILPEPQ"/>
<dbReference type="OrthoDB" id="3367at2759"/>
<dbReference type="AlphaFoldDB" id="A0A5P1E658"/>
<dbReference type="PROSITE" id="PS50294">
    <property type="entry name" value="WD_REPEATS_REGION"/>
    <property type="match status" value="1"/>
</dbReference>
<evidence type="ECO:0000256" key="4">
    <source>
        <dbReference type="SAM" id="MobiDB-lite"/>
    </source>
</evidence>
<feature type="region of interest" description="Disordered" evidence="4">
    <location>
        <begin position="1"/>
        <end position="20"/>
    </location>
</feature>
<dbReference type="Gene3D" id="2.130.10.10">
    <property type="entry name" value="YVTN repeat-like/Quinoprotein amine dehydrogenase"/>
    <property type="match status" value="1"/>
</dbReference>